<keyword evidence="4" id="KW-1185">Reference proteome</keyword>
<dbReference type="PROSITE" id="PS50943">
    <property type="entry name" value="HTH_CROC1"/>
    <property type="match status" value="1"/>
</dbReference>
<dbReference type="Proteomes" id="UP001652461">
    <property type="component" value="Unassembled WGS sequence"/>
</dbReference>
<feature type="domain" description="HTH cro/C1-type" evidence="2">
    <location>
        <begin position="6"/>
        <end position="60"/>
    </location>
</feature>
<dbReference type="InterPro" id="IPR001387">
    <property type="entry name" value="Cro/C1-type_HTH"/>
</dbReference>
<evidence type="ECO:0000313" key="4">
    <source>
        <dbReference type="Proteomes" id="UP001652461"/>
    </source>
</evidence>
<dbReference type="PANTHER" id="PTHR46558:SF14">
    <property type="entry name" value="HTH-TYPE TRANSCRIPTIONAL REGULATOR ANSR"/>
    <property type="match status" value="1"/>
</dbReference>
<keyword evidence="1" id="KW-0238">DNA-binding</keyword>
<dbReference type="EMBL" id="JAOQKC010000012">
    <property type="protein sequence ID" value="MCU6697243.1"/>
    <property type="molecule type" value="Genomic_DNA"/>
</dbReference>
<gene>
    <name evidence="3" type="ORF">OCV63_10080</name>
</gene>
<dbReference type="CDD" id="cd00093">
    <property type="entry name" value="HTH_XRE"/>
    <property type="match status" value="1"/>
</dbReference>
<name>A0ABT2RY76_9FIRM</name>
<evidence type="ECO:0000256" key="1">
    <source>
        <dbReference type="ARBA" id="ARBA00023125"/>
    </source>
</evidence>
<dbReference type="PANTHER" id="PTHR46558">
    <property type="entry name" value="TRACRIPTIONAL REGULATORY PROTEIN-RELATED-RELATED"/>
    <property type="match status" value="1"/>
</dbReference>
<evidence type="ECO:0000259" key="2">
    <source>
        <dbReference type="PROSITE" id="PS50943"/>
    </source>
</evidence>
<comment type="caution">
    <text evidence="3">The sequence shown here is derived from an EMBL/GenBank/DDBJ whole genome shotgun (WGS) entry which is preliminary data.</text>
</comment>
<dbReference type="Gene3D" id="1.10.260.40">
    <property type="entry name" value="lambda repressor-like DNA-binding domains"/>
    <property type="match status" value="1"/>
</dbReference>
<proteinExistence type="predicted"/>
<dbReference type="SUPFAM" id="SSF47413">
    <property type="entry name" value="lambda repressor-like DNA-binding domains"/>
    <property type="match status" value="1"/>
</dbReference>
<evidence type="ECO:0000313" key="3">
    <source>
        <dbReference type="EMBL" id="MCU6697243.1"/>
    </source>
</evidence>
<organism evidence="3 4">
    <name type="scientific">Laedolimicola ammoniilytica</name>
    <dbReference type="NCBI Taxonomy" id="2981771"/>
    <lineage>
        <taxon>Bacteria</taxon>
        <taxon>Bacillati</taxon>
        <taxon>Bacillota</taxon>
        <taxon>Clostridia</taxon>
        <taxon>Lachnospirales</taxon>
        <taxon>Lachnospiraceae</taxon>
        <taxon>Laedolimicola</taxon>
    </lineage>
</organism>
<dbReference type="SMART" id="SM00530">
    <property type="entry name" value="HTH_XRE"/>
    <property type="match status" value="1"/>
</dbReference>
<protein>
    <submittedName>
        <fullName evidence="3">Helix-turn-helix transcriptional regulator</fullName>
    </submittedName>
</protein>
<reference evidence="3 4" key="1">
    <citation type="journal article" date="2021" name="ISME Commun">
        <title>Automated analysis of genomic sequences facilitates high-throughput and comprehensive description of bacteria.</title>
        <authorList>
            <person name="Hitch T.C.A."/>
        </authorList>
    </citation>
    <scope>NUCLEOTIDE SEQUENCE [LARGE SCALE GENOMIC DNA]</scope>
    <source>
        <strain evidence="3 4">Sanger_04</strain>
    </source>
</reference>
<dbReference type="Pfam" id="PF01381">
    <property type="entry name" value="HTH_3"/>
    <property type="match status" value="1"/>
</dbReference>
<dbReference type="InterPro" id="IPR010982">
    <property type="entry name" value="Lambda_DNA-bd_dom_sf"/>
</dbReference>
<accession>A0ABT2RY76</accession>
<sequence>MFNKRLRAIRMKRKYTQQYMADALGVSLNAYQKYEQAERSPSLDCLVQIADILSVPTDILLCRDDFLKSLGVSVDEYQ</sequence>
<dbReference type="RefSeq" id="WP_262670782.1">
    <property type="nucleotide sequence ID" value="NZ_JAOQKC010000012.1"/>
</dbReference>